<dbReference type="AlphaFoldDB" id="A0A2P2N1X9"/>
<dbReference type="EMBL" id="GGEC01056009">
    <property type="protein sequence ID" value="MBX36493.1"/>
    <property type="molecule type" value="Transcribed_RNA"/>
</dbReference>
<protein>
    <submittedName>
        <fullName evidence="1">Uncharacterized protein</fullName>
    </submittedName>
</protein>
<reference evidence="1" key="1">
    <citation type="submission" date="2018-02" db="EMBL/GenBank/DDBJ databases">
        <title>Rhizophora mucronata_Transcriptome.</title>
        <authorList>
            <person name="Meera S.P."/>
            <person name="Sreeshan A."/>
            <person name="Augustine A."/>
        </authorList>
    </citation>
    <scope>NUCLEOTIDE SEQUENCE</scope>
    <source>
        <tissue evidence="1">Leaf</tissue>
    </source>
</reference>
<organism evidence="1">
    <name type="scientific">Rhizophora mucronata</name>
    <name type="common">Asiatic mangrove</name>
    <dbReference type="NCBI Taxonomy" id="61149"/>
    <lineage>
        <taxon>Eukaryota</taxon>
        <taxon>Viridiplantae</taxon>
        <taxon>Streptophyta</taxon>
        <taxon>Embryophyta</taxon>
        <taxon>Tracheophyta</taxon>
        <taxon>Spermatophyta</taxon>
        <taxon>Magnoliopsida</taxon>
        <taxon>eudicotyledons</taxon>
        <taxon>Gunneridae</taxon>
        <taxon>Pentapetalae</taxon>
        <taxon>rosids</taxon>
        <taxon>fabids</taxon>
        <taxon>Malpighiales</taxon>
        <taxon>Rhizophoraceae</taxon>
        <taxon>Rhizophora</taxon>
    </lineage>
</organism>
<accession>A0A2P2N1X9</accession>
<evidence type="ECO:0000313" key="1">
    <source>
        <dbReference type="EMBL" id="MBX36493.1"/>
    </source>
</evidence>
<sequence length="62" mass="6851">MTIWGLTRGPHLLKRQQGCLDKAIGSVAFDYGLIGDKRGRGEGVEEKETIMQEIEVGVYGNE</sequence>
<name>A0A2P2N1X9_RHIMU</name>
<proteinExistence type="predicted"/>